<dbReference type="Pfam" id="PF01467">
    <property type="entry name" value="CTP_transf_like"/>
    <property type="match status" value="1"/>
</dbReference>
<keyword evidence="5 8" id="KW-0547">Nucleotide-binding</keyword>
<evidence type="ECO:0000256" key="5">
    <source>
        <dbReference type="ARBA" id="ARBA00022741"/>
    </source>
</evidence>
<evidence type="ECO:0000313" key="10">
    <source>
        <dbReference type="EMBL" id="QSG14028.1"/>
    </source>
</evidence>
<comment type="pathway">
    <text evidence="8">Cofactor biosynthesis; FAD biosynthesis; FAD from FMN: step 1/1.</text>
</comment>
<comment type="subunit">
    <text evidence="8">Homodimer.</text>
</comment>
<dbReference type="GO" id="GO:0005524">
    <property type="term" value="F:ATP binding"/>
    <property type="evidence" value="ECO:0007669"/>
    <property type="project" value="UniProtKB-UniRule"/>
</dbReference>
<dbReference type="Proteomes" id="UP000663292">
    <property type="component" value="Chromosome"/>
</dbReference>
<comment type="similarity">
    <text evidence="8">Belongs to the archaeal FAD synthase family.</text>
</comment>
<dbReference type="Gene3D" id="3.40.50.620">
    <property type="entry name" value="HUPs"/>
    <property type="match status" value="1"/>
</dbReference>
<dbReference type="PANTHER" id="PTHR43793:SF1">
    <property type="entry name" value="FAD SYNTHASE"/>
    <property type="match status" value="1"/>
</dbReference>
<proteinExistence type="inferred from homology"/>
<accession>A0A897NMT6</accession>
<dbReference type="UniPathway" id="UPA00277">
    <property type="reaction ID" value="UER00407"/>
</dbReference>
<comment type="catalytic activity">
    <reaction evidence="8">
        <text>FMN + ATP + H(+) = FAD + diphosphate</text>
        <dbReference type="Rhea" id="RHEA:17237"/>
        <dbReference type="ChEBI" id="CHEBI:15378"/>
        <dbReference type="ChEBI" id="CHEBI:30616"/>
        <dbReference type="ChEBI" id="CHEBI:33019"/>
        <dbReference type="ChEBI" id="CHEBI:57692"/>
        <dbReference type="ChEBI" id="CHEBI:58210"/>
        <dbReference type="EC" id="2.7.7.2"/>
    </reaction>
</comment>
<dbReference type="InterPro" id="IPR024902">
    <property type="entry name" value="FAD_synth_RibL"/>
</dbReference>
<evidence type="ECO:0000256" key="4">
    <source>
        <dbReference type="ARBA" id="ARBA00022695"/>
    </source>
</evidence>
<comment type="caution">
    <text evidence="8">Lacks conserved residue(s) required for the propagation of feature annotation.</text>
</comment>
<feature type="binding site" evidence="8">
    <location>
        <begin position="12"/>
        <end position="13"/>
    </location>
    <ligand>
        <name>ATP</name>
        <dbReference type="ChEBI" id="CHEBI:30616"/>
    </ligand>
</feature>
<name>A0A897NMT6_9EURY</name>
<keyword evidence="7 8" id="KW-0067">ATP-binding</keyword>
<comment type="cofactor">
    <cofactor evidence="8">
        <name>a divalent metal cation</name>
        <dbReference type="ChEBI" id="CHEBI:60240"/>
    </cofactor>
</comment>
<dbReference type="PANTHER" id="PTHR43793">
    <property type="entry name" value="FAD SYNTHASE"/>
    <property type="match status" value="1"/>
</dbReference>
<dbReference type="EC" id="2.7.7.2" evidence="8"/>
<dbReference type="InterPro" id="IPR004821">
    <property type="entry name" value="Cyt_trans-like"/>
</dbReference>
<keyword evidence="6 8" id="KW-0274">FAD</keyword>
<dbReference type="GO" id="GO:0046444">
    <property type="term" value="P:FMN metabolic process"/>
    <property type="evidence" value="ECO:0007669"/>
    <property type="project" value="UniProtKB-UniRule"/>
</dbReference>
<keyword evidence="4 8" id="KW-0548">Nucleotidyltransferase</keyword>
<dbReference type="NCBIfam" id="TIGR00125">
    <property type="entry name" value="cyt_tran_rel"/>
    <property type="match status" value="1"/>
</dbReference>
<dbReference type="SUPFAM" id="SSF52374">
    <property type="entry name" value="Nucleotidylyl transferase"/>
    <property type="match status" value="1"/>
</dbReference>
<evidence type="ECO:0000256" key="6">
    <source>
        <dbReference type="ARBA" id="ARBA00022827"/>
    </source>
</evidence>
<comment type="function">
    <text evidence="8">Catalyzes the transfer of the AMP portion of ATP to flavin mononucleotide (FMN) to produce flavin adenine dinucleotide (FAD) coenzyme.</text>
</comment>
<dbReference type="GO" id="GO:0006747">
    <property type="term" value="P:FAD biosynthetic process"/>
    <property type="evidence" value="ECO:0007669"/>
    <property type="project" value="UniProtKB-UniRule"/>
</dbReference>
<dbReference type="EMBL" id="CP064791">
    <property type="protein sequence ID" value="QSG14028.1"/>
    <property type="molecule type" value="Genomic_DNA"/>
</dbReference>
<keyword evidence="11" id="KW-1185">Reference proteome</keyword>
<protein>
    <recommendedName>
        <fullName evidence="8">FAD synthase</fullName>
        <ecNumber evidence="8">2.7.7.2</ecNumber>
    </recommendedName>
    <alternativeName>
        <fullName evidence="8">FMN adenylyltransferase</fullName>
    </alternativeName>
    <alternativeName>
        <fullName evidence="8">Flavin adenine dinucleotide synthase</fullName>
    </alternativeName>
</protein>
<evidence type="ECO:0000256" key="3">
    <source>
        <dbReference type="ARBA" id="ARBA00022679"/>
    </source>
</evidence>
<dbReference type="CDD" id="cd02170">
    <property type="entry name" value="cytidylyltransferase"/>
    <property type="match status" value="1"/>
</dbReference>
<evidence type="ECO:0000256" key="1">
    <source>
        <dbReference type="ARBA" id="ARBA00022630"/>
    </source>
</evidence>
<reference evidence="10 11" key="1">
    <citation type="submission" date="2020-11" db="EMBL/GenBank/DDBJ databases">
        <title>Carbohydrate-dependent, anaerobic sulfur respiration: A novel catabolism in halophilic archaea.</title>
        <authorList>
            <person name="Sorokin D.Y."/>
            <person name="Messina E."/>
            <person name="Smedile F."/>
            <person name="La Cono V."/>
            <person name="Hallsworth J.E."/>
            <person name="Yakimov M.M."/>
        </authorList>
    </citation>
    <scope>NUCLEOTIDE SEQUENCE [LARGE SCALE GENOMIC DNA]</scope>
    <source>
        <strain evidence="10 11">HSR-Est</strain>
    </source>
</reference>
<evidence type="ECO:0000313" key="11">
    <source>
        <dbReference type="Proteomes" id="UP000663292"/>
    </source>
</evidence>
<keyword evidence="2 8" id="KW-0288">FMN</keyword>
<organism evidence="10 11">
    <name type="scientific">Halapricum desulfuricans</name>
    <dbReference type="NCBI Taxonomy" id="2841257"/>
    <lineage>
        <taxon>Archaea</taxon>
        <taxon>Methanobacteriati</taxon>
        <taxon>Methanobacteriota</taxon>
        <taxon>Stenosarchaea group</taxon>
        <taxon>Halobacteria</taxon>
        <taxon>Halobacteriales</taxon>
        <taxon>Haloarculaceae</taxon>
        <taxon>Halapricum</taxon>
    </lineage>
</organism>
<dbReference type="AlphaFoldDB" id="A0A897NMT6"/>
<dbReference type="GO" id="GO:0003919">
    <property type="term" value="F:FMN adenylyltransferase activity"/>
    <property type="evidence" value="ECO:0007669"/>
    <property type="project" value="UniProtKB-UniRule"/>
</dbReference>
<dbReference type="HAMAP" id="MF_02115">
    <property type="entry name" value="FAD_synth_arch"/>
    <property type="match status" value="1"/>
</dbReference>
<keyword evidence="3 8" id="KW-0808">Transferase</keyword>
<dbReference type="InterPro" id="IPR050385">
    <property type="entry name" value="Archaeal_FAD_synthase"/>
</dbReference>
<evidence type="ECO:0000259" key="9">
    <source>
        <dbReference type="Pfam" id="PF01467"/>
    </source>
</evidence>
<dbReference type="InterPro" id="IPR014729">
    <property type="entry name" value="Rossmann-like_a/b/a_fold"/>
</dbReference>
<evidence type="ECO:0000256" key="8">
    <source>
        <dbReference type="HAMAP-Rule" id="MF_02115"/>
    </source>
</evidence>
<evidence type="ECO:0000256" key="2">
    <source>
        <dbReference type="ARBA" id="ARBA00022643"/>
    </source>
</evidence>
<sequence length="144" mass="15928">MVPVTRVVAQGTFDILHPGHLHYLQEAASFGSELHVIVARRENVTHKDPPIVPDRQRATMVEALDPVETAHLGHTEDIFVPIERIEPDVIVLGHDQHHDEAAIADALATRGIDCAVERASALESSDERLLSTGQIIDRILETRE</sequence>
<feature type="domain" description="Cytidyltransferase-like" evidence="9">
    <location>
        <begin position="9"/>
        <end position="137"/>
    </location>
</feature>
<gene>
    <name evidence="10" type="primary">tagD</name>
    <name evidence="8" type="synonym">ribL</name>
    <name evidence="10" type="ORF">HSEST_0481</name>
</gene>
<feature type="binding site" evidence="8">
    <location>
        <position position="95"/>
    </location>
    <ligand>
        <name>ATP</name>
        <dbReference type="ChEBI" id="CHEBI:30616"/>
    </ligand>
</feature>
<feature type="binding site" evidence="8">
    <location>
        <begin position="17"/>
        <end position="20"/>
    </location>
    <ligand>
        <name>ATP</name>
        <dbReference type="ChEBI" id="CHEBI:30616"/>
    </ligand>
</feature>
<keyword evidence="1 8" id="KW-0285">Flavoprotein</keyword>
<evidence type="ECO:0000256" key="7">
    <source>
        <dbReference type="ARBA" id="ARBA00022840"/>
    </source>
</evidence>